<evidence type="ECO:0000256" key="3">
    <source>
        <dbReference type="ARBA" id="ARBA00022833"/>
    </source>
</evidence>
<dbReference type="InterPro" id="IPR007219">
    <property type="entry name" value="XnlR_reg_dom"/>
</dbReference>
<dbReference type="CDD" id="cd00067">
    <property type="entry name" value="GAL4"/>
    <property type="match status" value="1"/>
</dbReference>
<keyword evidence="7" id="KW-0539">Nucleus</keyword>
<evidence type="ECO:0000256" key="5">
    <source>
        <dbReference type="ARBA" id="ARBA00023125"/>
    </source>
</evidence>
<feature type="region of interest" description="Disordered" evidence="8">
    <location>
        <begin position="1"/>
        <end position="34"/>
    </location>
</feature>
<dbReference type="OrthoDB" id="5416384at2759"/>
<dbReference type="PANTHER" id="PTHR47782:SF8">
    <property type="entry name" value="ZN(II)2CYS6 TRANSCRIPTION FACTOR (EUROFUNG)"/>
    <property type="match status" value="1"/>
</dbReference>
<dbReference type="CDD" id="cd12148">
    <property type="entry name" value="fungal_TF_MHR"/>
    <property type="match status" value="1"/>
</dbReference>
<dbReference type="Proteomes" id="UP000243723">
    <property type="component" value="Unassembled WGS sequence"/>
</dbReference>
<evidence type="ECO:0000256" key="7">
    <source>
        <dbReference type="ARBA" id="ARBA00023242"/>
    </source>
</evidence>
<feature type="compositionally biased region" description="Polar residues" evidence="8">
    <location>
        <begin position="1"/>
        <end position="12"/>
    </location>
</feature>
<keyword evidence="6" id="KW-0804">Transcription</keyword>
<dbReference type="GO" id="GO:0008270">
    <property type="term" value="F:zinc ion binding"/>
    <property type="evidence" value="ECO:0007669"/>
    <property type="project" value="InterPro"/>
</dbReference>
<evidence type="ECO:0000256" key="6">
    <source>
        <dbReference type="ARBA" id="ARBA00023163"/>
    </source>
</evidence>
<evidence type="ECO:0000313" key="10">
    <source>
        <dbReference type="EMBL" id="PSK45285.1"/>
    </source>
</evidence>
<comment type="caution">
    <text evidence="10">The sequence shown here is derived from an EMBL/GenBank/DDBJ whole genome shotgun (WGS) entry which is preliminary data.</text>
</comment>
<evidence type="ECO:0000313" key="11">
    <source>
        <dbReference type="Proteomes" id="UP000243723"/>
    </source>
</evidence>
<feature type="compositionally biased region" description="Low complexity" evidence="8">
    <location>
        <begin position="614"/>
        <end position="625"/>
    </location>
</feature>
<keyword evidence="2" id="KW-0479">Metal-binding</keyword>
<organism evidence="10 11">
    <name type="scientific">Elsinoe australis</name>
    <dbReference type="NCBI Taxonomy" id="40998"/>
    <lineage>
        <taxon>Eukaryota</taxon>
        <taxon>Fungi</taxon>
        <taxon>Dikarya</taxon>
        <taxon>Ascomycota</taxon>
        <taxon>Pezizomycotina</taxon>
        <taxon>Dothideomycetes</taxon>
        <taxon>Dothideomycetidae</taxon>
        <taxon>Myriangiales</taxon>
        <taxon>Elsinoaceae</taxon>
        <taxon>Elsinoe</taxon>
    </lineage>
</organism>
<reference evidence="10 11" key="1">
    <citation type="submission" date="2017-05" db="EMBL/GenBank/DDBJ databases">
        <title>Draft genome sequence of Elsinoe australis.</title>
        <authorList>
            <person name="Cheng Q."/>
        </authorList>
    </citation>
    <scope>NUCLEOTIDE SEQUENCE [LARGE SCALE GENOMIC DNA]</scope>
    <source>
        <strain evidence="10 11">NL1</strain>
    </source>
</reference>
<evidence type="ECO:0000256" key="4">
    <source>
        <dbReference type="ARBA" id="ARBA00023015"/>
    </source>
</evidence>
<feature type="domain" description="Zn(2)-C6 fungal-type" evidence="9">
    <location>
        <begin position="40"/>
        <end position="70"/>
    </location>
</feature>
<feature type="compositionally biased region" description="Polar residues" evidence="8">
    <location>
        <begin position="702"/>
        <end position="741"/>
    </location>
</feature>
<dbReference type="AlphaFoldDB" id="A0A2P7ZAR1"/>
<dbReference type="PANTHER" id="PTHR47782">
    <property type="entry name" value="ZN(II)2CYS6 TRANSCRIPTION FACTOR (EUROFUNG)-RELATED"/>
    <property type="match status" value="1"/>
</dbReference>
<evidence type="ECO:0000259" key="9">
    <source>
        <dbReference type="PROSITE" id="PS50048"/>
    </source>
</evidence>
<dbReference type="PROSITE" id="PS50048">
    <property type="entry name" value="ZN2_CY6_FUNGAL_2"/>
    <property type="match status" value="1"/>
</dbReference>
<dbReference type="EMBL" id="NHZQ01000251">
    <property type="protein sequence ID" value="PSK45285.1"/>
    <property type="molecule type" value="Genomic_DNA"/>
</dbReference>
<sequence length="867" mass="97538">MNGEHSSTPNGNSRHEKTRLNRQKSAEDGSSPRVAHTLTACTRCRQRKTRCDPGLPRCGPCERTNAVCEYWDPSKRCNIKRDYVVWLQHRANELEKEIDRLENEDVTEDPELMMRSGAAVKLQDVDETKFLGPSSGTQITRLVMQLAKQFTDSKTIKEIVPDARARQAQEMYAVEAAKPTSKVYPLISSVAAEDLPNKDLLQLLYQLYCLKVQPMYPALHEPTLAADIEAAQNGTADPFQNFVTRMVIAISLQKMDTQYAGLADSYYLAALKYMEAVVQRMDLKTLQAFALVAEYSLLTPTRTAIYYIVGIAVRLVQALGIHEEASISRLEGNNVADPLETDMRRRLFWCIFTMEAGLSHALGRPMSLAIGREHFDVNWFYLCDDVYINREMPPPPGAPTILKKWIAMHFFKMRLLQLEIRRKLYLKKRATPKDDQDPWFAEMLQKMDEWRDIAPENDQGIGLDKAWFIGRYNTMIAFLYRPSPQIPRPSLTGAMKCFDAAKYNIYMTREQIRRKNVDLTWIFTQAIFMAINTMLWSLSYEQVRKQNPRGEVQQILATGMENILIAVDRWPGVASAHALYTHIIDATLKIYDKDGDVPISTGTPSDAPSPLAASTDSVSRSRTTSPAFIPPQGTPDQTPPFGYFHHPAKRNDMPQAPSIPQHLGMTSPPITSSPSQIPTSTPSSSSYPYTNTGSPESVKSAPHSNGRPSSQEITPNIPQSQFQPLPNDFNNLTMSGWNQPYSMRPPTSGFPAYDPYAMPPSSYSQQQPGPPPLTSHSSNPTFPPTQSYDFGYPLTTTDTNQSLHQSANEFLDPNFWNNASNDMQGFGLSSSQQMELMQSLETTGMGDIEMMIQGAQRIFPPVHQRMG</sequence>
<evidence type="ECO:0000256" key="1">
    <source>
        <dbReference type="ARBA" id="ARBA00004123"/>
    </source>
</evidence>
<dbReference type="STRING" id="40998.A0A2P7ZAR1"/>
<dbReference type="GO" id="GO:0005634">
    <property type="term" value="C:nucleus"/>
    <property type="evidence" value="ECO:0007669"/>
    <property type="project" value="UniProtKB-SubCell"/>
</dbReference>
<dbReference type="GO" id="GO:0045944">
    <property type="term" value="P:positive regulation of transcription by RNA polymerase II"/>
    <property type="evidence" value="ECO:0007669"/>
    <property type="project" value="TreeGrafter"/>
</dbReference>
<keyword evidence="3" id="KW-0862">Zinc</keyword>
<gene>
    <name evidence="10" type="ORF">B9Z65_2425</name>
</gene>
<dbReference type="GO" id="GO:0043565">
    <property type="term" value="F:sequence-specific DNA binding"/>
    <property type="evidence" value="ECO:0007669"/>
    <property type="project" value="TreeGrafter"/>
</dbReference>
<feature type="compositionally biased region" description="Low complexity" evidence="8">
    <location>
        <begin position="666"/>
        <end position="695"/>
    </location>
</feature>
<dbReference type="InterPro" id="IPR052202">
    <property type="entry name" value="Yeast_MetPath_Reg"/>
</dbReference>
<comment type="subcellular location">
    <subcellularLocation>
        <location evidence="1">Nucleus</location>
    </subcellularLocation>
</comment>
<dbReference type="PROSITE" id="PS00463">
    <property type="entry name" value="ZN2_CY6_FUNGAL_1"/>
    <property type="match status" value="1"/>
</dbReference>
<dbReference type="SUPFAM" id="SSF57701">
    <property type="entry name" value="Zn2/Cys6 DNA-binding domain"/>
    <property type="match status" value="1"/>
</dbReference>
<dbReference type="GO" id="GO:0000981">
    <property type="term" value="F:DNA-binding transcription factor activity, RNA polymerase II-specific"/>
    <property type="evidence" value="ECO:0007669"/>
    <property type="project" value="InterPro"/>
</dbReference>
<dbReference type="Pfam" id="PF04082">
    <property type="entry name" value="Fungal_trans"/>
    <property type="match status" value="1"/>
</dbReference>
<dbReference type="SMART" id="SM00066">
    <property type="entry name" value="GAL4"/>
    <property type="match status" value="1"/>
</dbReference>
<keyword evidence="5" id="KW-0238">DNA-binding</keyword>
<keyword evidence="4" id="KW-0805">Transcription regulation</keyword>
<keyword evidence="11" id="KW-1185">Reference proteome</keyword>
<proteinExistence type="predicted"/>
<dbReference type="Pfam" id="PF00172">
    <property type="entry name" value="Zn_clus"/>
    <property type="match status" value="1"/>
</dbReference>
<dbReference type="Gene3D" id="4.10.240.10">
    <property type="entry name" value="Zn(2)-C6 fungal-type DNA-binding domain"/>
    <property type="match status" value="1"/>
</dbReference>
<feature type="compositionally biased region" description="Basic and acidic residues" evidence="8">
    <location>
        <begin position="13"/>
        <end position="27"/>
    </location>
</feature>
<dbReference type="GO" id="GO:0006351">
    <property type="term" value="P:DNA-templated transcription"/>
    <property type="evidence" value="ECO:0007669"/>
    <property type="project" value="InterPro"/>
</dbReference>
<evidence type="ECO:0000256" key="8">
    <source>
        <dbReference type="SAM" id="MobiDB-lite"/>
    </source>
</evidence>
<dbReference type="InterPro" id="IPR001138">
    <property type="entry name" value="Zn2Cys6_DnaBD"/>
</dbReference>
<feature type="region of interest" description="Disordered" evidence="8">
    <location>
        <begin position="599"/>
        <end position="781"/>
    </location>
</feature>
<evidence type="ECO:0000256" key="2">
    <source>
        <dbReference type="ARBA" id="ARBA00022723"/>
    </source>
</evidence>
<dbReference type="InterPro" id="IPR036864">
    <property type="entry name" value="Zn2-C6_fun-type_DNA-bd_sf"/>
</dbReference>
<accession>A0A2P7ZAR1</accession>
<protein>
    <recommendedName>
        <fullName evidence="9">Zn(2)-C6 fungal-type domain-containing protein</fullName>
    </recommendedName>
</protein>
<dbReference type="SMART" id="SM00906">
    <property type="entry name" value="Fungal_trans"/>
    <property type="match status" value="1"/>
</dbReference>
<name>A0A2P7ZAR1_9PEZI</name>